<sequence length="241" mass="25858">MSIEELWLPMLVIFIGAYVQTAIGFGLAIIAAPVLIILDPQWVPLPIIISAFTVALLGAVRHRRSIKIGQLKMALLGRVPGSLLGAGLLVWVSSSVLSMWVGVLVLVAVLVSLMPIRYEPTPRRMAVAGFFSGLFGTSSAIGGPPMALLLQHQEAHSLRANLSAFFIASSLISIAVLVVLGHVTWSHIYMSVPLIPATMAGFFLAIKTTEHLPKQTVRYSALLLCSVSGSVAIYESLFVMK</sequence>
<keyword evidence="4 8" id="KW-1003">Cell membrane</keyword>
<keyword evidence="5 8" id="KW-0812">Transmembrane</keyword>
<dbReference type="InterPro" id="IPR052017">
    <property type="entry name" value="TSUP"/>
</dbReference>
<comment type="subcellular location">
    <subcellularLocation>
        <location evidence="1 8">Cell membrane</location>
        <topology evidence="1 8">Multi-pass membrane protein</topology>
    </subcellularLocation>
</comment>
<keyword evidence="7 8" id="KW-0472">Membrane</keyword>
<organism evidence="9">
    <name type="scientific">Vibrio sp. HB236076</name>
    <dbReference type="NCBI Taxonomy" id="3232307"/>
    <lineage>
        <taxon>Bacteria</taxon>
        <taxon>Pseudomonadati</taxon>
        <taxon>Pseudomonadota</taxon>
        <taxon>Gammaproteobacteria</taxon>
        <taxon>Vibrionales</taxon>
        <taxon>Vibrionaceae</taxon>
        <taxon>Vibrio</taxon>
    </lineage>
</organism>
<feature type="transmembrane region" description="Helical" evidence="8">
    <location>
        <begin position="126"/>
        <end position="150"/>
    </location>
</feature>
<dbReference type="RefSeq" id="WP_306099912.1">
    <property type="nucleotide sequence ID" value="NZ_CP162602.1"/>
</dbReference>
<feature type="transmembrane region" description="Helical" evidence="8">
    <location>
        <begin position="12"/>
        <end position="36"/>
    </location>
</feature>
<evidence type="ECO:0000256" key="2">
    <source>
        <dbReference type="ARBA" id="ARBA00009142"/>
    </source>
</evidence>
<protein>
    <recommendedName>
        <fullName evidence="8">Probable membrane transporter protein</fullName>
    </recommendedName>
</protein>
<feature type="transmembrane region" description="Helical" evidence="8">
    <location>
        <begin position="162"/>
        <end position="182"/>
    </location>
</feature>
<geneLocation type="plasmid" evidence="9">
    <name>p-HB236076</name>
</geneLocation>
<dbReference type="AlphaFoldDB" id="A0AB39HKG0"/>
<evidence type="ECO:0000256" key="4">
    <source>
        <dbReference type="ARBA" id="ARBA00022475"/>
    </source>
</evidence>
<evidence type="ECO:0000256" key="3">
    <source>
        <dbReference type="ARBA" id="ARBA00022448"/>
    </source>
</evidence>
<accession>A0AB39HKG0</accession>
<keyword evidence="3" id="KW-0813">Transport</keyword>
<evidence type="ECO:0000256" key="8">
    <source>
        <dbReference type="RuleBase" id="RU363041"/>
    </source>
</evidence>
<name>A0AB39HKG0_9VIBR</name>
<dbReference type="KEGG" id="vih:AB0763_17155"/>
<feature type="transmembrane region" description="Helical" evidence="8">
    <location>
        <begin position="188"/>
        <end position="207"/>
    </location>
</feature>
<dbReference type="PANTHER" id="PTHR30269">
    <property type="entry name" value="TRANSMEMBRANE PROTEIN YFCA"/>
    <property type="match status" value="1"/>
</dbReference>
<dbReference type="Pfam" id="PF01925">
    <property type="entry name" value="TauE"/>
    <property type="match status" value="1"/>
</dbReference>
<gene>
    <name evidence="9" type="ORF">AB0763_17155</name>
</gene>
<evidence type="ECO:0000256" key="6">
    <source>
        <dbReference type="ARBA" id="ARBA00022989"/>
    </source>
</evidence>
<evidence type="ECO:0000256" key="1">
    <source>
        <dbReference type="ARBA" id="ARBA00004651"/>
    </source>
</evidence>
<dbReference type="PANTHER" id="PTHR30269:SF37">
    <property type="entry name" value="MEMBRANE TRANSPORTER PROTEIN"/>
    <property type="match status" value="1"/>
</dbReference>
<dbReference type="InterPro" id="IPR002781">
    <property type="entry name" value="TM_pro_TauE-like"/>
</dbReference>
<dbReference type="EMBL" id="CP162602">
    <property type="protein sequence ID" value="XDK27149.1"/>
    <property type="molecule type" value="Genomic_DNA"/>
</dbReference>
<keyword evidence="9" id="KW-0614">Plasmid</keyword>
<keyword evidence="6 8" id="KW-1133">Transmembrane helix</keyword>
<feature type="transmembrane region" description="Helical" evidence="8">
    <location>
        <begin position="42"/>
        <end position="60"/>
    </location>
</feature>
<evidence type="ECO:0000256" key="5">
    <source>
        <dbReference type="ARBA" id="ARBA00022692"/>
    </source>
</evidence>
<evidence type="ECO:0000256" key="7">
    <source>
        <dbReference type="ARBA" id="ARBA00023136"/>
    </source>
</evidence>
<dbReference type="GO" id="GO:0005886">
    <property type="term" value="C:plasma membrane"/>
    <property type="evidence" value="ECO:0007669"/>
    <property type="project" value="UniProtKB-SubCell"/>
</dbReference>
<reference evidence="9" key="1">
    <citation type="submission" date="2024-07" db="EMBL/GenBank/DDBJ databases">
        <title>Genome Analysis of a Potential Novel Vibrio Species Secreting pH- and Thermo-stable Alginate Lyase and its Application in Producing Alginate Oligosaccharides.</title>
        <authorList>
            <person name="Huang H."/>
            <person name="Bao K."/>
        </authorList>
    </citation>
    <scope>NUCLEOTIDE SEQUENCE</scope>
    <source>
        <strain evidence="9">HB236076</strain>
        <plasmid evidence="9">p-HB236076</plasmid>
    </source>
</reference>
<comment type="similarity">
    <text evidence="2 8">Belongs to the 4-toluene sulfonate uptake permease (TSUP) (TC 2.A.102) family.</text>
</comment>
<proteinExistence type="inferred from homology"/>
<feature type="transmembrane region" description="Helical" evidence="8">
    <location>
        <begin position="219"/>
        <end position="240"/>
    </location>
</feature>
<evidence type="ECO:0000313" key="9">
    <source>
        <dbReference type="EMBL" id="XDK27149.1"/>
    </source>
</evidence>
<feature type="transmembrane region" description="Helical" evidence="8">
    <location>
        <begin position="81"/>
        <end position="114"/>
    </location>
</feature>